<dbReference type="GO" id="GO:0008270">
    <property type="term" value="F:zinc ion binding"/>
    <property type="evidence" value="ECO:0007669"/>
    <property type="project" value="InterPro"/>
</dbReference>
<name>A0A2V5I8A3_9EURO</name>
<keyword evidence="4" id="KW-0539">Nucleus</keyword>
<dbReference type="CDD" id="cd00067">
    <property type="entry name" value="GAL4"/>
    <property type="match status" value="1"/>
</dbReference>
<evidence type="ECO:0000313" key="8">
    <source>
        <dbReference type="Proteomes" id="UP000248817"/>
    </source>
</evidence>
<protein>
    <recommendedName>
        <fullName evidence="6">Zn(2)-C6 fungal-type domain-containing protein</fullName>
    </recommendedName>
</protein>
<dbReference type="Proteomes" id="UP000248817">
    <property type="component" value="Unassembled WGS sequence"/>
</dbReference>
<dbReference type="PANTHER" id="PTHR47784:SF5">
    <property type="entry name" value="STEROL UPTAKE CONTROL PROTEIN 2"/>
    <property type="match status" value="1"/>
</dbReference>
<keyword evidence="2" id="KW-0238">DNA-binding</keyword>
<dbReference type="Gene3D" id="4.10.240.10">
    <property type="entry name" value="Zn(2)-C6 fungal-type DNA-binding domain"/>
    <property type="match status" value="1"/>
</dbReference>
<dbReference type="PANTHER" id="PTHR47784">
    <property type="entry name" value="STEROL UPTAKE CONTROL PROTEIN 2"/>
    <property type="match status" value="1"/>
</dbReference>
<feature type="domain" description="Zn(2)-C6 fungal-type" evidence="6">
    <location>
        <begin position="14"/>
        <end position="44"/>
    </location>
</feature>
<sequence length="444" mass="48694">MPLRRRFHKKSRHGCSQCKRNRTKCDEKTPTCGRCKRIGSACSLTNQPPTLTLIPFQQPTGSRIDNEAVGGEPSLASSSKLAGSSNTLSPPTTTFSSISSSASSLSGTTGFTTRSDRTMAPESQVLSASERDRLRLMNHYTLHTAKAMLEVTHPGHTDPSIWASWVPELASQYDFLQYGLLSISALDLALRDVSRRKAHIILAINHYDLGVAAVRPYLTNNHHSTRTPDAVGALFAFQCFVIAYAFGIQVCTEQPARSPIQTIHDILVLLHRTPHSFVLQHQDLSALTPWVSLYPPPPSDPDRKLPAEIEAALDAIRRRLAVAGLPTPQATMYISAIQTLRKALLIAIEYHNTHMTYGYFPTCVASEFWTEVHVGAPVALCVLANYMVILHWRSACVWFGTLAKDVVHATCQSLSAEWHPCLAWAISETERMGGSEGPAGLSSG</sequence>
<dbReference type="Pfam" id="PF00172">
    <property type="entry name" value="Zn_clus"/>
    <property type="match status" value="1"/>
</dbReference>
<dbReference type="GO" id="GO:0001228">
    <property type="term" value="F:DNA-binding transcription activator activity, RNA polymerase II-specific"/>
    <property type="evidence" value="ECO:0007669"/>
    <property type="project" value="TreeGrafter"/>
</dbReference>
<dbReference type="PROSITE" id="PS00463">
    <property type="entry name" value="ZN2_CY6_FUNGAL_1"/>
    <property type="match status" value="1"/>
</dbReference>
<keyword evidence="3" id="KW-0804">Transcription</keyword>
<reference evidence="7 8" key="1">
    <citation type="submission" date="2018-02" db="EMBL/GenBank/DDBJ databases">
        <title>The genomes of Aspergillus section Nigri reveals drivers in fungal speciation.</title>
        <authorList>
            <consortium name="DOE Joint Genome Institute"/>
            <person name="Vesth T.C."/>
            <person name="Nybo J."/>
            <person name="Theobald S."/>
            <person name="Brandl J."/>
            <person name="Frisvad J.C."/>
            <person name="Nielsen K.F."/>
            <person name="Lyhne E.K."/>
            <person name="Kogle M.E."/>
            <person name="Kuo A."/>
            <person name="Riley R."/>
            <person name="Clum A."/>
            <person name="Nolan M."/>
            <person name="Lipzen A."/>
            <person name="Salamov A."/>
            <person name="Henrissat B."/>
            <person name="Wiebenga A."/>
            <person name="De vries R.P."/>
            <person name="Grigoriev I.V."/>
            <person name="Mortensen U.H."/>
            <person name="Andersen M.R."/>
            <person name="Baker S.E."/>
        </authorList>
    </citation>
    <scope>NUCLEOTIDE SEQUENCE [LARGE SCALE GENOMIC DNA]</scope>
    <source>
        <strain evidence="7 8">CBS 114.80</strain>
    </source>
</reference>
<dbReference type="AlphaFoldDB" id="A0A2V5I8A3"/>
<evidence type="ECO:0000259" key="6">
    <source>
        <dbReference type="PROSITE" id="PS50048"/>
    </source>
</evidence>
<dbReference type="InterPro" id="IPR001138">
    <property type="entry name" value="Zn2Cys6_DnaBD"/>
</dbReference>
<accession>A0A2V5I8A3</accession>
<evidence type="ECO:0000256" key="1">
    <source>
        <dbReference type="ARBA" id="ARBA00023015"/>
    </source>
</evidence>
<dbReference type="SMART" id="SM00066">
    <property type="entry name" value="GAL4"/>
    <property type="match status" value="1"/>
</dbReference>
<dbReference type="InterPro" id="IPR036864">
    <property type="entry name" value="Zn2-C6_fun-type_DNA-bd_sf"/>
</dbReference>
<evidence type="ECO:0000256" key="3">
    <source>
        <dbReference type="ARBA" id="ARBA00023163"/>
    </source>
</evidence>
<feature type="compositionally biased region" description="Low complexity" evidence="5">
    <location>
        <begin position="74"/>
        <end position="113"/>
    </location>
</feature>
<proteinExistence type="predicted"/>
<dbReference type="SUPFAM" id="SSF57701">
    <property type="entry name" value="Zn2/Cys6 DNA-binding domain"/>
    <property type="match status" value="1"/>
</dbReference>
<keyword evidence="8" id="KW-1185">Reference proteome</keyword>
<evidence type="ECO:0000256" key="5">
    <source>
        <dbReference type="SAM" id="MobiDB-lite"/>
    </source>
</evidence>
<gene>
    <name evidence="7" type="ORF">BP00DRAFT_340153</name>
</gene>
<evidence type="ECO:0000256" key="2">
    <source>
        <dbReference type="ARBA" id="ARBA00023125"/>
    </source>
</evidence>
<feature type="region of interest" description="Disordered" evidence="5">
    <location>
        <begin position="68"/>
        <end position="126"/>
    </location>
</feature>
<dbReference type="EMBL" id="KZ825487">
    <property type="protein sequence ID" value="PYI32988.1"/>
    <property type="molecule type" value="Genomic_DNA"/>
</dbReference>
<organism evidence="7 8">
    <name type="scientific">Aspergillus indologenus CBS 114.80</name>
    <dbReference type="NCBI Taxonomy" id="1450541"/>
    <lineage>
        <taxon>Eukaryota</taxon>
        <taxon>Fungi</taxon>
        <taxon>Dikarya</taxon>
        <taxon>Ascomycota</taxon>
        <taxon>Pezizomycotina</taxon>
        <taxon>Eurotiomycetes</taxon>
        <taxon>Eurotiomycetidae</taxon>
        <taxon>Eurotiales</taxon>
        <taxon>Aspergillaceae</taxon>
        <taxon>Aspergillus</taxon>
        <taxon>Aspergillus subgen. Circumdati</taxon>
    </lineage>
</organism>
<dbReference type="PROSITE" id="PS50048">
    <property type="entry name" value="ZN2_CY6_FUNGAL_2"/>
    <property type="match status" value="1"/>
</dbReference>
<keyword evidence="1" id="KW-0805">Transcription regulation</keyword>
<dbReference type="GO" id="GO:0003677">
    <property type="term" value="F:DNA binding"/>
    <property type="evidence" value="ECO:0007669"/>
    <property type="project" value="UniProtKB-KW"/>
</dbReference>
<evidence type="ECO:0000256" key="4">
    <source>
        <dbReference type="ARBA" id="ARBA00023242"/>
    </source>
</evidence>
<dbReference type="InterPro" id="IPR053157">
    <property type="entry name" value="Sterol_Uptake_Regulator"/>
</dbReference>
<evidence type="ECO:0000313" key="7">
    <source>
        <dbReference type="EMBL" id="PYI32988.1"/>
    </source>
</evidence>